<dbReference type="CDD" id="cd06257">
    <property type="entry name" value="DnaJ"/>
    <property type="match status" value="1"/>
</dbReference>
<evidence type="ECO:0000259" key="2">
    <source>
        <dbReference type="PROSITE" id="PS50076"/>
    </source>
</evidence>
<dbReference type="PRINTS" id="PR00625">
    <property type="entry name" value="JDOMAIN"/>
</dbReference>
<feature type="region of interest" description="Disordered" evidence="1">
    <location>
        <begin position="73"/>
        <end position="93"/>
    </location>
</feature>
<evidence type="ECO:0000256" key="1">
    <source>
        <dbReference type="SAM" id="MobiDB-lite"/>
    </source>
</evidence>
<dbReference type="PANTHER" id="PTHR43948">
    <property type="entry name" value="DNAJ HOMOLOG SUBFAMILY B"/>
    <property type="match status" value="1"/>
</dbReference>
<feature type="compositionally biased region" description="Low complexity" evidence="1">
    <location>
        <begin position="74"/>
        <end position="93"/>
    </location>
</feature>
<evidence type="ECO:0000313" key="3">
    <source>
        <dbReference type="EMBL" id="KAK1746517.1"/>
    </source>
</evidence>
<sequence length="271" mass="30270">MVAAKTHYEILELTADAKPIDIKKAYRRLALKHHPDRNGGSVESTEHFKQISEAYTILSDTNSRRCYDNELKCPTSAVSSPKSSSSRRTSTYSRDPFRQFDDLFTNDPFFHGAFEGMDDAFAARFNDSKVEQQEEGDGCAFWHCGDDNPMEKKQSLGAWIMKKLGIELTVTSYSKKADGSMAKSFYTSNAATGSTNKESKTYIDKEGRTITVMSMKKDGNVMEDMFIAGKLVERKVNGVVEPHPPTIAKDTRDDHTATTASSSTIKKDTIR</sequence>
<dbReference type="Pfam" id="PF00226">
    <property type="entry name" value="DnaJ"/>
    <property type="match status" value="1"/>
</dbReference>
<feature type="region of interest" description="Disordered" evidence="1">
    <location>
        <begin position="243"/>
        <end position="271"/>
    </location>
</feature>
<name>A0AAD9DGN4_9STRA</name>
<dbReference type="PANTHER" id="PTHR43948:SF10">
    <property type="entry name" value="MRJ, ISOFORM E"/>
    <property type="match status" value="1"/>
</dbReference>
<dbReference type="EMBL" id="JATAAI010000004">
    <property type="protein sequence ID" value="KAK1746517.1"/>
    <property type="molecule type" value="Genomic_DNA"/>
</dbReference>
<dbReference type="Gene3D" id="1.10.287.110">
    <property type="entry name" value="DnaJ domain"/>
    <property type="match status" value="1"/>
</dbReference>
<dbReference type="GO" id="GO:0051087">
    <property type="term" value="F:protein-folding chaperone binding"/>
    <property type="evidence" value="ECO:0007669"/>
    <property type="project" value="TreeGrafter"/>
</dbReference>
<dbReference type="Proteomes" id="UP001224775">
    <property type="component" value="Unassembled WGS sequence"/>
</dbReference>
<dbReference type="InterPro" id="IPR036869">
    <property type="entry name" value="J_dom_sf"/>
</dbReference>
<feature type="domain" description="J" evidence="2">
    <location>
        <begin position="6"/>
        <end position="71"/>
    </location>
</feature>
<dbReference type="GO" id="GO:0005737">
    <property type="term" value="C:cytoplasm"/>
    <property type="evidence" value="ECO:0007669"/>
    <property type="project" value="TreeGrafter"/>
</dbReference>
<dbReference type="GO" id="GO:0051082">
    <property type="term" value="F:unfolded protein binding"/>
    <property type="evidence" value="ECO:0007669"/>
    <property type="project" value="TreeGrafter"/>
</dbReference>
<proteinExistence type="predicted"/>
<keyword evidence="4" id="KW-1185">Reference proteome</keyword>
<protein>
    <submittedName>
        <fullName evidence="3">DnaJ domain-containing protein</fullName>
    </submittedName>
</protein>
<dbReference type="AlphaFoldDB" id="A0AAD9DGN4"/>
<dbReference type="SMART" id="SM00271">
    <property type="entry name" value="DnaJ"/>
    <property type="match status" value="1"/>
</dbReference>
<dbReference type="SUPFAM" id="SSF46565">
    <property type="entry name" value="Chaperone J-domain"/>
    <property type="match status" value="1"/>
</dbReference>
<dbReference type="PROSITE" id="PS50076">
    <property type="entry name" value="DNAJ_2"/>
    <property type="match status" value="1"/>
</dbReference>
<evidence type="ECO:0000313" key="4">
    <source>
        <dbReference type="Proteomes" id="UP001224775"/>
    </source>
</evidence>
<dbReference type="GO" id="GO:0044183">
    <property type="term" value="F:protein folding chaperone"/>
    <property type="evidence" value="ECO:0007669"/>
    <property type="project" value="TreeGrafter"/>
</dbReference>
<reference evidence="3" key="1">
    <citation type="submission" date="2023-06" db="EMBL/GenBank/DDBJ databases">
        <title>Survivors Of The Sea: Transcriptome response of Skeletonema marinoi to long-term dormancy.</title>
        <authorList>
            <person name="Pinder M.I.M."/>
            <person name="Kourtchenko O."/>
            <person name="Robertson E.K."/>
            <person name="Larsson T."/>
            <person name="Maumus F."/>
            <person name="Osuna-Cruz C.M."/>
            <person name="Vancaester E."/>
            <person name="Stenow R."/>
            <person name="Vandepoele K."/>
            <person name="Ploug H."/>
            <person name="Bruchert V."/>
            <person name="Godhe A."/>
            <person name="Topel M."/>
        </authorList>
    </citation>
    <scope>NUCLEOTIDE SEQUENCE</scope>
    <source>
        <strain evidence="3">R05AC</strain>
    </source>
</reference>
<comment type="caution">
    <text evidence="3">The sequence shown here is derived from an EMBL/GenBank/DDBJ whole genome shotgun (WGS) entry which is preliminary data.</text>
</comment>
<organism evidence="3 4">
    <name type="scientific">Skeletonema marinoi</name>
    <dbReference type="NCBI Taxonomy" id="267567"/>
    <lineage>
        <taxon>Eukaryota</taxon>
        <taxon>Sar</taxon>
        <taxon>Stramenopiles</taxon>
        <taxon>Ochrophyta</taxon>
        <taxon>Bacillariophyta</taxon>
        <taxon>Coscinodiscophyceae</taxon>
        <taxon>Thalassiosirophycidae</taxon>
        <taxon>Thalassiosirales</taxon>
        <taxon>Skeletonemataceae</taxon>
        <taxon>Skeletonema</taxon>
        <taxon>Skeletonema marinoi-dohrnii complex</taxon>
    </lineage>
</organism>
<accession>A0AAD9DGN4</accession>
<gene>
    <name evidence="3" type="ORF">QTG54_003124</name>
</gene>
<dbReference type="InterPro" id="IPR001623">
    <property type="entry name" value="DnaJ_domain"/>
</dbReference>